<name>A0A8S1Q9H6_PARPR</name>
<evidence type="ECO:0000259" key="3">
    <source>
        <dbReference type="Pfam" id="PF00248"/>
    </source>
</evidence>
<accession>A0A8S1Q9H6</accession>
<dbReference type="AlphaFoldDB" id="A0A8S1Q9H6"/>
<comment type="caution">
    <text evidence="4">The sequence shown here is derived from an EMBL/GenBank/DDBJ whole genome shotgun (WGS) entry which is preliminary data.</text>
</comment>
<feature type="domain" description="NADP-dependent oxidoreductase" evidence="3">
    <location>
        <begin position="16"/>
        <end position="316"/>
    </location>
</feature>
<reference evidence="4" key="1">
    <citation type="submission" date="2021-01" db="EMBL/GenBank/DDBJ databases">
        <authorList>
            <consortium name="Genoscope - CEA"/>
            <person name="William W."/>
        </authorList>
    </citation>
    <scope>NUCLEOTIDE SEQUENCE</scope>
</reference>
<dbReference type="InterPro" id="IPR023210">
    <property type="entry name" value="NADP_OxRdtase_dom"/>
</dbReference>
<evidence type="ECO:0000256" key="1">
    <source>
        <dbReference type="ARBA" id="ARBA00022857"/>
    </source>
</evidence>
<evidence type="ECO:0000313" key="5">
    <source>
        <dbReference type="Proteomes" id="UP000688137"/>
    </source>
</evidence>
<dbReference type="Proteomes" id="UP000688137">
    <property type="component" value="Unassembled WGS sequence"/>
</dbReference>
<protein>
    <recommendedName>
        <fullName evidence="3">NADP-dependent oxidoreductase domain-containing protein</fullName>
    </recommendedName>
</protein>
<dbReference type="GO" id="GO:0016491">
    <property type="term" value="F:oxidoreductase activity"/>
    <property type="evidence" value="ECO:0007669"/>
    <property type="project" value="UniProtKB-KW"/>
</dbReference>
<dbReference type="PANTHER" id="PTHR43150">
    <property type="entry name" value="HYPERKINETIC, ISOFORM M"/>
    <property type="match status" value="1"/>
</dbReference>
<dbReference type="EMBL" id="CAJJDM010000156">
    <property type="protein sequence ID" value="CAD8112396.1"/>
    <property type="molecule type" value="Genomic_DNA"/>
</dbReference>
<keyword evidence="1" id="KW-0521">NADP</keyword>
<dbReference type="Pfam" id="PF00248">
    <property type="entry name" value="Aldo_ket_red"/>
    <property type="match status" value="1"/>
</dbReference>
<gene>
    <name evidence="4" type="ORF">PPRIM_AZ9-3.1.T1510054</name>
</gene>
<dbReference type="OMA" id="PDHDWST"/>
<organism evidence="4 5">
    <name type="scientific">Paramecium primaurelia</name>
    <dbReference type="NCBI Taxonomy" id="5886"/>
    <lineage>
        <taxon>Eukaryota</taxon>
        <taxon>Sar</taxon>
        <taxon>Alveolata</taxon>
        <taxon>Ciliophora</taxon>
        <taxon>Intramacronucleata</taxon>
        <taxon>Oligohymenophorea</taxon>
        <taxon>Peniculida</taxon>
        <taxon>Parameciidae</taxon>
        <taxon>Paramecium</taxon>
    </lineage>
</organism>
<proteinExistence type="predicted"/>
<dbReference type="InterPro" id="IPR005399">
    <property type="entry name" value="K_chnl_volt-dep_bsu_KCNAB-rel"/>
</dbReference>
<keyword evidence="5" id="KW-1185">Reference proteome</keyword>
<sequence>MQYNRLGNTGLLVSQLGFGNMVNFQPEDEEVNVAIIKRAYEAGINFFDTAEFYQHGEAEKQLGRSIKILNIPREKLVITTKVFGNQAPGGLNVNRMCTLSRKHIIEAVNTSLKNLQLDYVDIVYAHQYDCETPIEEIVRGFNTVIEDGKAFYWATSNWNAAQIQEAINYADSHGLIRPIADQGEYHMLERKRFEQEFVGLYEKYNYGTTIYSPLCGGFLTGKYLEGIPENSKCGKDNGWLTKERATNRFLLKYTSNPKCVEGLKQFVGLAKELSVTPAQLALAWTMRNKDIDVAITGARTVAQLEESLGSIELLKKFDKNLDEKLEKVFENAPKQEMDFRTLKPIPNRR</sequence>
<keyword evidence="2" id="KW-0560">Oxidoreductase</keyword>
<evidence type="ECO:0000313" key="4">
    <source>
        <dbReference type="EMBL" id="CAD8112396.1"/>
    </source>
</evidence>
<dbReference type="PANTHER" id="PTHR43150:SF2">
    <property type="entry name" value="HYPERKINETIC, ISOFORM M"/>
    <property type="match status" value="1"/>
</dbReference>
<evidence type="ECO:0000256" key="2">
    <source>
        <dbReference type="ARBA" id="ARBA00023002"/>
    </source>
</evidence>